<feature type="compositionally biased region" description="Polar residues" evidence="1">
    <location>
        <begin position="170"/>
        <end position="182"/>
    </location>
</feature>
<feature type="compositionally biased region" description="Basic residues" evidence="1">
    <location>
        <begin position="131"/>
        <end position="141"/>
    </location>
</feature>
<dbReference type="AlphaFoldDB" id="A0A7J7LC35"/>
<evidence type="ECO:0000313" key="2">
    <source>
        <dbReference type="EMBL" id="KAF6140207.1"/>
    </source>
</evidence>
<feature type="compositionally biased region" description="Basic and acidic residues" evidence="1">
    <location>
        <begin position="153"/>
        <end position="166"/>
    </location>
</feature>
<organism evidence="2 3">
    <name type="scientific">Kingdonia uniflora</name>
    <dbReference type="NCBI Taxonomy" id="39325"/>
    <lineage>
        <taxon>Eukaryota</taxon>
        <taxon>Viridiplantae</taxon>
        <taxon>Streptophyta</taxon>
        <taxon>Embryophyta</taxon>
        <taxon>Tracheophyta</taxon>
        <taxon>Spermatophyta</taxon>
        <taxon>Magnoliopsida</taxon>
        <taxon>Ranunculales</taxon>
        <taxon>Circaeasteraceae</taxon>
        <taxon>Kingdonia</taxon>
    </lineage>
</organism>
<protein>
    <submittedName>
        <fullName evidence="2">Uncharacterized protein</fullName>
    </submittedName>
</protein>
<dbReference type="EMBL" id="JACGCM010002394">
    <property type="protein sequence ID" value="KAF6140207.1"/>
    <property type="molecule type" value="Genomic_DNA"/>
</dbReference>
<comment type="caution">
    <text evidence="2">The sequence shown here is derived from an EMBL/GenBank/DDBJ whole genome shotgun (WGS) entry which is preliminary data.</text>
</comment>
<evidence type="ECO:0000313" key="3">
    <source>
        <dbReference type="Proteomes" id="UP000541444"/>
    </source>
</evidence>
<gene>
    <name evidence="2" type="ORF">GIB67_000255</name>
</gene>
<reference evidence="2 3" key="1">
    <citation type="journal article" date="2020" name="IScience">
        <title>Genome Sequencing of the Endangered Kingdonia uniflora (Circaeasteraceae, Ranunculales) Reveals Potential Mechanisms of Evolutionary Specialization.</title>
        <authorList>
            <person name="Sun Y."/>
            <person name="Deng T."/>
            <person name="Zhang A."/>
            <person name="Moore M.J."/>
            <person name="Landis J.B."/>
            <person name="Lin N."/>
            <person name="Zhang H."/>
            <person name="Zhang X."/>
            <person name="Huang J."/>
            <person name="Zhang X."/>
            <person name="Sun H."/>
            <person name="Wang H."/>
        </authorList>
    </citation>
    <scope>NUCLEOTIDE SEQUENCE [LARGE SCALE GENOMIC DNA]</scope>
    <source>
        <strain evidence="2">TB1705</strain>
        <tissue evidence="2">Leaf</tissue>
    </source>
</reference>
<evidence type="ECO:0000256" key="1">
    <source>
        <dbReference type="SAM" id="MobiDB-lite"/>
    </source>
</evidence>
<sequence length="521" mass="58000">MVRARSNKCQSHERERINSSSSPNNRFVVKKLESTQRERQKIRGINQELSEDDKGLKRANGSGSRRWEYNSVVRGKLDSTPDSHPDTEGVKSTVEKKESLLDEVAEEETELELVLGELGLSRKKIAESRSKKVVNRSKKIAKAQSTRSMMNADEGKRQTSGEEVRAKTLGSGSSAQPNLTTSKIAQKFLKRQIRKALPASGTTISDKVAQGKRRVEPLGGSGKKVAEGRSASVDDLKEVDERARLAILQGKEDTSQMESELKKAKSELEKILARAKADALKRVKQLKAAHAVATSQLQVEAKANLDEMAEERDRLGLHLMMKGYSQEEVDAIKANTYTEEEEDEAEVLGVVDGLDGVFPQTVLDIQGDDAELPKGGSEKVVREMSFRINDLESGLAREKETSKSLLSAQAELQVELNASRVREDHALMCNREFAEQFDRMKEASENKEDQCVKAHFRLKKLNQIVSDLTRQVEEKDSGIKKGLEDLSAATEPAENLQRQVDVFAVKGKQTDIAQYRIQALE</sequence>
<accession>A0A7J7LC35</accession>
<feature type="region of interest" description="Disordered" evidence="1">
    <location>
        <begin position="1"/>
        <end position="95"/>
    </location>
</feature>
<feature type="compositionally biased region" description="Basic and acidic residues" evidence="1">
    <location>
        <begin position="75"/>
        <end position="95"/>
    </location>
</feature>
<feature type="compositionally biased region" description="Basic and acidic residues" evidence="1">
    <location>
        <begin position="30"/>
        <end position="41"/>
    </location>
</feature>
<keyword evidence="3" id="KW-1185">Reference proteome</keyword>
<name>A0A7J7LC35_9MAGN</name>
<dbReference type="Proteomes" id="UP000541444">
    <property type="component" value="Unassembled WGS sequence"/>
</dbReference>
<proteinExistence type="predicted"/>
<feature type="region of interest" description="Disordered" evidence="1">
    <location>
        <begin position="126"/>
        <end position="182"/>
    </location>
</feature>
<feature type="region of interest" description="Disordered" evidence="1">
    <location>
        <begin position="199"/>
        <end position="231"/>
    </location>
</feature>